<dbReference type="EMBL" id="CP011058">
    <property type="protein sequence ID" value="AJY75487.1"/>
    <property type="molecule type" value="Genomic_DNA"/>
</dbReference>
<evidence type="ECO:0000313" key="5">
    <source>
        <dbReference type="Proteomes" id="UP000032633"/>
    </source>
</evidence>
<dbReference type="GO" id="GO:0016747">
    <property type="term" value="F:acyltransferase activity, transferring groups other than amino-acyl groups"/>
    <property type="evidence" value="ECO:0007669"/>
    <property type="project" value="InterPro"/>
</dbReference>
<dbReference type="PANTHER" id="PTHR43072:SF23">
    <property type="entry name" value="UPF0039 PROTEIN C11D3.02C"/>
    <property type="match status" value="1"/>
</dbReference>
<dbReference type="Proteomes" id="UP000032633">
    <property type="component" value="Chromosome"/>
</dbReference>
<dbReference type="PATRIC" id="fig|1126833.4.peg.3074"/>
<sequence>MNIQISKAALGDAEAVTEIYNQGIAERASTFETKQKTVEEITDWIRGQGERYPILTAHNEHHHVVGWASISSYSPRDCYRGVGVFSIYLRDGYRGQGIGKKLLQALTEEAERIGYWKLTSRIFQFNAASQNLCRSCGFREVGIYEKHSKLDGRWIDCVIVEKIIPRNIN</sequence>
<keyword evidence="1 4" id="KW-0808">Transferase</keyword>
<dbReference type="Pfam" id="PF13420">
    <property type="entry name" value="Acetyltransf_4"/>
    <property type="match status" value="1"/>
</dbReference>
<organism evidence="4 5">
    <name type="scientific">Paenibacillus beijingensis</name>
    <dbReference type="NCBI Taxonomy" id="1126833"/>
    <lineage>
        <taxon>Bacteria</taxon>
        <taxon>Bacillati</taxon>
        <taxon>Bacillota</taxon>
        <taxon>Bacilli</taxon>
        <taxon>Bacillales</taxon>
        <taxon>Paenibacillaceae</taxon>
        <taxon>Paenibacillus</taxon>
    </lineage>
</organism>
<dbReference type="InterPro" id="IPR000182">
    <property type="entry name" value="GNAT_dom"/>
</dbReference>
<evidence type="ECO:0000313" key="4">
    <source>
        <dbReference type="EMBL" id="AJY75487.1"/>
    </source>
</evidence>
<keyword evidence="2" id="KW-0012">Acyltransferase</keyword>
<evidence type="ECO:0000256" key="1">
    <source>
        <dbReference type="ARBA" id="ARBA00022679"/>
    </source>
</evidence>
<dbReference type="PANTHER" id="PTHR43072">
    <property type="entry name" value="N-ACETYLTRANSFERASE"/>
    <property type="match status" value="1"/>
</dbReference>
<dbReference type="InterPro" id="IPR016181">
    <property type="entry name" value="Acyl_CoA_acyltransferase"/>
</dbReference>
<dbReference type="NCBIfam" id="NF040503">
    <property type="entry name" value="resist_ArsN1a"/>
    <property type="match status" value="1"/>
</dbReference>
<feature type="domain" description="N-acetyltransferase" evidence="3">
    <location>
        <begin position="3"/>
        <end position="156"/>
    </location>
</feature>
<protein>
    <submittedName>
        <fullName evidence="4">GCN5 family acetyltransferase</fullName>
    </submittedName>
</protein>
<dbReference type="KEGG" id="pbj:VN24_14070"/>
<keyword evidence="5" id="KW-1185">Reference proteome</keyword>
<accession>A0A0D5NKE8</accession>
<dbReference type="PROSITE" id="PS51186">
    <property type="entry name" value="GNAT"/>
    <property type="match status" value="1"/>
</dbReference>
<dbReference type="RefSeq" id="WP_045670916.1">
    <property type="nucleotide sequence ID" value="NZ_CP011058.1"/>
</dbReference>
<reference evidence="5" key="2">
    <citation type="submission" date="2015-03" db="EMBL/GenBank/DDBJ databases">
        <title>Genome sequence of Paenibacillus beijingensis strain DSM 24997T.</title>
        <authorList>
            <person name="Kwak Y."/>
            <person name="Shin J.-H."/>
        </authorList>
    </citation>
    <scope>NUCLEOTIDE SEQUENCE [LARGE SCALE GENOMIC DNA]</scope>
    <source>
        <strain evidence="5">DSM 24997</strain>
    </source>
</reference>
<dbReference type="CDD" id="cd04301">
    <property type="entry name" value="NAT_SF"/>
    <property type="match status" value="1"/>
</dbReference>
<proteinExistence type="predicted"/>
<evidence type="ECO:0000259" key="3">
    <source>
        <dbReference type="PROSITE" id="PS51186"/>
    </source>
</evidence>
<dbReference type="SUPFAM" id="SSF55729">
    <property type="entry name" value="Acyl-CoA N-acyltransferases (Nat)"/>
    <property type="match status" value="1"/>
</dbReference>
<name>A0A0D5NKE8_9BACL</name>
<dbReference type="Gene3D" id="3.40.630.30">
    <property type="match status" value="1"/>
</dbReference>
<gene>
    <name evidence="4" type="ORF">VN24_14070</name>
</gene>
<dbReference type="HOGENOM" id="CLU_013985_4_5_9"/>
<dbReference type="AlphaFoldDB" id="A0A0D5NKE8"/>
<reference evidence="4 5" key="1">
    <citation type="journal article" date="2015" name="J. Biotechnol.">
        <title>Complete genome sequence of Paenibacillus beijingensis 7188(T) (=DSM 24997(T)), a novel rhizobacterium from jujube garden soil.</title>
        <authorList>
            <person name="Kwak Y."/>
            <person name="Shin J.H."/>
        </authorList>
    </citation>
    <scope>NUCLEOTIDE SEQUENCE [LARGE SCALE GENOMIC DNA]</scope>
    <source>
        <strain evidence="4 5">DSM 24997</strain>
    </source>
</reference>
<evidence type="ECO:0000256" key="2">
    <source>
        <dbReference type="ARBA" id="ARBA00023315"/>
    </source>
</evidence>